<comment type="caution">
    <text evidence="2">The sequence shown here is derived from an EMBL/GenBank/DDBJ whole genome shotgun (WGS) entry which is preliminary data.</text>
</comment>
<evidence type="ECO:0000259" key="1">
    <source>
        <dbReference type="Pfam" id="PF01738"/>
    </source>
</evidence>
<dbReference type="OrthoDB" id="2147163at2759"/>
<dbReference type="Proteomes" id="UP000009131">
    <property type="component" value="Unassembled WGS sequence"/>
</dbReference>
<name>G7DZK1_MIXOS</name>
<dbReference type="InterPro" id="IPR002925">
    <property type="entry name" value="Dienelactn_hydro"/>
</dbReference>
<dbReference type="FunCoup" id="G7DZK1">
    <property type="interactions" value="22"/>
</dbReference>
<reference evidence="2 3" key="1">
    <citation type="journal article" date="2011" name="J. Gen. Appl. Microbiol.">
        <title>Draft genome sequencing of the enigmatic basidiomycete Mixia osmundae.</title>
        <authorList>
            <person name="Nishida H."/>
            <person name="Nagatsuka Y."/>
            <person name="Sugiyama J."/>
        </authorList>
    </citation>
    <scope>NUCLEOTIDE SEQUENCE [LARGE SCALE GENOMIC DNA]</scope>
    <source>
        <strain evidence="3">CBS 9802 / IAM 14324 / JCM 22182 / KY 12970</strain>
    </source>
</reference>
<dbReference type="Gene3D" id="3.40.50.1820">
    <property type="entry name" value="alpha/beta hydrolase"/>
    <property type="match status" value="1"/>
</dbReference>
<accession>G7DZK1</accession>
<dbReference type="GO" id="GO:0016787">
    <property type="term" value="F:hydrolase activity"/>
    <property type="evidence" value="ECO:0007669"/>
    <property type="project" value="InterPro"/>
</dbReference>
<protein>
    <recommendedName>
        <fullName evidence="1">Dienelactone hydrolase domain-containing protein</fullName>
    </recommendedName>
</protein>
<reference evidence="2 3" key="2">
    <citation type="journal article" date="2012" name="Open Biol.">
        <title>Characteristics of nucleosomes and linker DNA regions on the genome of the basidiomycete Mixia osmundae revealed by mono- and dinucleosome mapping.</title>
        <authorList>
            <person name="Nishida H."/>
            <person name="Kondo S."/>
            <person name="Matsumoto T."/>
            <person name="Suzuki Y."/>
            <person name="Yoshikawa H."/>
            <person name="Taylor T.D."/>
            <person name="Sugiyama J."/>
        </authorList>
    </citation>
    <scope>NUCLEOTIDE SEQUENCE [LARGE SCALE GENOMIC DNA]</scope>
    <source>
        <strain evidence="3">CBS 9802 / IAM 14324 / JCM 22182 / KY 12970</strain>
    </source>
</reference>
<dbReference type="PANTHER" id="PTHR47668">
    <property type="entry name" value="DIENELACTONE HYDROLASE FAMILY PROTEIN (AFU_ORTHOLOGUE AFUA_6G01940)"/>
    <property type="match status" value="1"/>
</dbReference>
<dbReference type="AlphaFoldDB" id="G7DZK1"/>
<evidence type="ECO:0000313" key="3">
    <source>
        <dbReference type="Proteomes" id="UP000009131"/>
    </source>
</evidence>
<dbReference type="HOGENOM" id="CLU_054590_0_1_1"/>
<dbReference type="EMBL" id="BABT02000070">
    <property type="protein sequence ID" value="GAA96011.1"/>
    <property type="molecule type" value="Genomic_DNA"/>
</dbReference>
<dbReference type="RefSeq" id="XP_014569526.1">
    <property type="nucleotide sequence ID" value="XM_014714040.1"/>
</dbReference>
<organism evidence="2 3">
    <name type="scientific">Mixia osmundae (strain CBS 9802 / IAM 14324 / JCM 22182 / KY 12970)</name>
    <dbReference type="NCBI Taxonomy" id="764103"/>
    <lineage>
        <taxon>Eukaryota</taxon>
        <taxon>Fungi</taxon>
        <taxon>Dikarya</taxon>
        <taxon>Basidiomycota</taxon>
        <taxon>Pucciniomycotina</taxon>
        <taxon>Mixiomycetes</taxon>
        <taxon>Mixiales</taxon>
        <taxon>Mixiaceae</taxon>
        <taxon>Mixia</taxon>
    </lineage>
</organism>
<dbReference type="InterPro" id="IPR029058">
    <property type="entry name" value="AB_hydrolase_fold"/>
</dbReference>
<dbReference type="PANTHER" id="PTHR47668:SF1">
    <property type="entry name" value="DIENELACTONE HYDROLASE DOMAIN-CONTAINING PROTEIN-RELATED"/>
    <property type="match status" value="1"/>
</dbReference>
<evidence type="ECO:0000313" key="2">
    <source>
        <dbReference type="EMBL" id="GAA96011.1"/>
    </source>
</evidence>
<feature type="domain" description="Dienelactone hydrolase" evidence="1">
    <location>
        <begin position="32"/>
        <end position="253"/>
    </location>
</feature>
<gene>
    <name evidence="2" type="primary">Mo02671</name>
    <name evidence="2" type="ORF">E5Q_02671</name>
</gene>
<keyword evidence="3" id="KW-1185">Reference proteome</keyword>
<dbReference type="OMA" id="YDIFGIW"/>
<dbReference type="InParanoid" id="G7DZK1"/>
<dbReference type="SUPFAM" id="SSF53474">
    <property type="entry name" value="alpha/beta-Hydrolases"/>
    <property type="match status" value="1"/>
</dbReference>
<dbReference type="eggNOG" id="KOG3043">
    <property type="taxonomic scope" value="Eukaryota"/>
</dbReference>
<sequence>MAEHPQCCLNTPAVKSDYQPQGKHGIEIAGFPCYVVGDEGAKHVLILAYDIFGYWPTTMLGCDMLASKLDARVIVPDLLRGHYWDLRQGEPTAETRSRMGHILTSHGEPHARAKDLVAFVKEIASSDAVESIGLYGLCLGHKIISLAATDPALVRDYKVRGIATAHPARLDPQESKAISCPFFFAPTKDEAKEECEAYFAEIKSNRSIAEKSIYKRYEAYHGFAGARAKLDDPTYRADFEDFYQRATDFFKSVF</sequence>
<proteinExistence type="predicted"/>
<dbReference type="STRING" id="764103.G7DZK1"/>
<dbReference type="Pfam" id="PF01738">
    <property type="entry name" value="DLH"/>
    <property type="match status" value="1"/>
</dbReference>